<dbReference type="EMBL" id="JAQQPM010000009">
    <property type="protein sequence ID" value="KAK2075345.1"/>
    <property type="molecule type" value="Genomic_DNA"/>
</dbReference>
<evidence type="ECO:0000313" key="3">
    <source>
        <dbReference type="Proteomes" id="UP001217918"/>
    </source>
</evidence>
<proteinExistence type="predicted"/>
<feature type="transmembrane region" description="Helical" evidence="1">
    <location>
        <begin position="59"/>
        <end position="79"/>
    </location>
</feature>
<organism evidence="2 3">
    <name type="scientific">Phyllachora maydis</name>
    <dbReference type="NCBI Taxonomy" id="1825666"/>
    <lineage>
        <taxon>Eukaryota</taxon>
        <taxon>Fungi</taxon>
        <taxon>Dikarya</taxon>
        <taxon>Ascomycota</taxon>
        <taxon>Pezizomycotina</taxon>
        <taxon>Sordariomycetes</taxon>
        <taxon>Sordariomycetidae</taxon>
        <taxon>Phyllachorales</taxon>
        <taxon>Phyllachoraceae</taxon>
        <taxon>Phyllachora</taxon>
    </lineage>
</organism>
<protein>
    <submittedName>
        <fullName evidence="2">Uncharacterized protein</fullName>
    </submittedName>
</protein>
<feature type="transmembrane region" description="Helical" evidence="1">
    <location>
        <begin position="115"/>
        <end position="138"/>
    </location>
</feature>
<name>A0AAD9MII3_9PEZI</name>
<evidence type="ECO:0000256" key="1">
    <source>
        <dbReference type="SAM" id="Phobius"/>
    </source>
</evidence>
<evidence type="ECO:0000313" key="2">
    <source>
        <dbReference type="EMBL" id="KAK2075345.1"/>
    </source>
</evidence>
<dbReference type="AlphaFoldDB" id="A0AAD9MII3"/>
<feature type="transmembrane region" description="Helical" evidence="1">
    <location>
        <begin position="85"/>
        <end position="103"/>
    </location>
</feature>
<sequence>MALTTPALLLHILTETPAGLTFLLRPHAHLPGAAASSSSSSSSPSSPARAAAPLLRSHGLLLLLVNVLCAHVLLAAPGGPATARFVTACLALYHLGPICRAAGRVAAGEGRETRVLGGPTVHLVVHVALLVAMLAAAWPLW</sequence>
<keyword evidence="1" id="KW-0812">Transmembrane</keyword>
<accession>A0AAD9MII3</accession>
<dbReference type="Proteomes" id="UP001217918">
    <property type="component" value="Unassembled WGS sequence"/>
</dbReference>
<keyword evidence="1" id="KW-0472">Membrane</keyword>
<keyword evidence="1" id="KW-1133">Transmembrane helix</keyword>
<gene>
    <name evidence="2" type="ORF">P8C59_009477</name>
</gene>
<comment type="caution">
    <text evidence="2">The sequence shown here is derived from an EMBL/GenBank/DDBJ whole genome shotgun (WGS) entry which is preliminary data.</text>
</comment>
<reference evidence="2" key="1">
    <citation type="journal article" date="2023" name="Mol. Plant Microbe Interact.">
        <title>Elucidating the Obligate Nature and Biological Capacity of an Invasive Fungal Corn Pathogen.</title>
        <authorList>
            <person name="MacCready J.S."/>
            <person name="Roggenkamp E.M."/>
            <person name="Gdanetz K."/>
            <person name="Chilvers M.I."/>
        </authorList>
    </citation>
    <scope>NUCLEOTIDE SEQUENCE</scope>
    <source>
        <strain evidence="2">PM02</strain>
    </source>
</reference>
<keyword evidence="3" id="KW-1185">Reference proteome</keyword>